<reference evidence="3 4" key="1">
    <citation type="journal article" date="2024" name="J Genomics">
        <title>Draft genome sequencing and assembly of Favolaschia claudopus CIRM-BRFM 2984 isolated from oak limbs.</title>
        <authorList>
            <person name="Navarro D."/>
            <person name="Drula E."/>
            <person name="Chaduli D."/>
            <person name="Cazenave R."/>
            <person name="Ahrendt S."/>
            <person name="Wang J."/>
            <person name="Lipzen A."/>
            <person name="Daum C."/>
            <person name="Barry K."/>
            <person name="Grigoriev I.V."/>
            <person name="Favel A."/>
            <person name="Rosso M.N."/>
            <person name="Martin F."/>
        </authorList>
    </citation>
    <scope>NUCLEOTIDE SEQUENCE [LARGE SCALE GENOMIC DNA]</scope>
    <source>
        <strain evidence="3 4">CIRM-BRFM 2984</strain>
    </source>
</reference>
<evidence type="ECO:0000259" key="2">
    <source>
        <dbReference type="PROSITE" id="PS50181"/>
    </source>
</evidence>
<feature type="chain" id="PRO_5043440890" evidence="1">
    <location>
        <begin position="27"/>
        <end position="497"/>
    </location>
</feature>
<organism evidence="3 4">
    <name type="scientific">Favolaschia claudopus</name>
    <dbReference type="NCBI Taxonomy" id="2862362"/>
    <lineage>
        <taxon>Eukaryota</taxon>
        <taxon>Fungi</taxon>
        <taxon>Dikarya</taxon>
        <taxon>Basidiomycota</taxon>
        <taxon>Agaricomycotina</taxon>
        <taxon>Agaricomycetes</taxon>
        <taxon>Agaricomycetidae</taxon>
        <taxon>Agaricales</taxon>
        <taxon>Marasmiineae</taxon>
        <taxon>Mycenaceae</taxon>
        <taxon>Favolaschia</taxon>
    </lineage>
</organism>
<sequence length="497" mass="56207">MSLLNLPSEILTLVLLPLDLRSLISCSETSRHVKAVIDGSPLLQYRLASQIACVEYIPPENTHVTSSDRISALAKLQNGFEELRPSSTHTVQMDNCPIMHSYGLAGGIFAMTEPARKAFRTLSLASIDIQPPAWERLELSEYIYDFGLDPEQDLLVIISSVLHPDNPPPPDTGFNLRFYRLSTLSPHEEAPALIMLPSTSIVDWIDFEVDCCEDKVAVTVFFLHGSVDHLLVYDWKTGELCLDLTDDDSYSACTFLSRDVLLLGKRSGTLDLWAFGRSPDYVCEREVSLLLPPLPPGLLYFPMRLEYSPKGQCYKGQQSRKFRASYAESVVALRITCEMEEDRSLSKDWIVILSRKTLLQHLQSPENRGVHLLWEQWGPSTSRWLPCDSDASGRIWPTVICGQRLIILRHGGFIQLLDFNQYRWRKSLANGNATDRQDEDADEDQDGLGDVRLGYISKISQQSVDWKGVMLDDEWIVGINDTTDTDGKFSLEIWRFG</sequence>
<accession>A0AAW0C841</accession>
<comment type="caution">
    <text evidence="3">The sequence shown here is derived from an EMBL/GenBank/DDBJ whole genome shotgun (WGS) entry which is preliminary data.</text>
</comment>
<evidence type="ECO:0000256" key="1">
    <source>
        <dbReference type="SAM" id="SignalP"/>
    </source>
</evidence>
<dbReference type="SUPFAM" id="SSF81383">
    <property type="entry name" value="F-box domain"/>
    <property type="match status" value="1"/>
</dbReference>
<dbReference type="Pfam" id="PF00646">
    <property type="entry name" value="F-box"/>
    <property type="match status" value="1"/>
</dbReference>
<protein>
    <submittedName>
        <fullName evidence="3">F-box domain-containing protein</fullName>
    </submittedName>
</protein>
<dbReference type="Proteomes" id="UP001362999">
    <property type="component" value="Unassembled WGS sequence"/>
</dbReference>
<dbReference type="InterPro" id="IPR011044">
    <property type="entry name" value="Quino_amine_DH_bsu"/>
</dbReference>
<dbReference type="InterPro" id="IPR001810">
    <property type="entry name" value="F-box_dom"/>
</dbReference>
<keyword evidence="4" id="KW-1185">Reference proteome</keyword>
<gene>
    <name evidence="3" type="ORF">R3P38DRAFT_2909480</name>
</gene>
<dbReference type="PROSITE" id="PS50181">
    <property type="entry name" value="FBOX"/>
    <property type="match status" value="1"/>
</dbReference>
<dbReference type="InterPro" id="IPR036047">
    <property type="entry name" value="F-box-like_dom_sf"/>
</dbReference>
<dbReference type="EMBL" id="JAWWNJ010000019">
    <property type="protein sequence ID" value="KAK7035876.1"/>
    <property type="molecule type" value="Genomic_DNA"/>
</dbReference>
<name>A0AAW0C841_9AGAR</name>
<dbReference type="SUPFAM" id="SSF50969">
    <property type="entry name" value="YVTN repeat-like/Quinoprotein amine dehydrogenase"/>
    <property type="match status" value="1"/>
</dbReference>
<evidence type="ECO:0000313" key="3">
    <source>
        <dbReference type="EMBL" id="KAK7035876.1"/>
    </source>
</evidence>
<keyword evidence="1" id="KW-0732">Signal</keyword>
<feature type="signal peptide" evidence="1">
    <location>
        <begin position="1"/>
        <end position="26"/>
    </location>
</feature>
<proteinExistence type="predicted"/>
<dbReference type="AlphaFoldDB" id="A0AAW0C841"/>
<evidence type="ECO:0000313" key="4">
    <source>
        <dbReference type="Proteomes" id="UP001362999"/>
    </source>
</evidence>
<feature type="domain" description="F-box" evidence="2">
    <location>
        <begin position="1"/>
        <end position="46"/>
    </location>
</feature>